<protein>
    <submittedName>
        <fullName evidence="3">Uncharacterized protein</fullName>
    </submittedName>
</protein>
<reference evidence="3" key="2">
    <citation type="submission" date="2020-09" db="EMBL/GenBank/DDBJ databases">
        <authorList>
            <person name="Sun Q."/>
            <person name="Zhou Y."/>
        </authorList>
    </citation>
    <scope>NUCLEOTIDE SEQUENCE</scope>
    <source>
        <strain evidence="3">CGMCC 4.7138</strain>
    </source>
</reference>
<keyword evidence="2" id="KW-1133">Transmembrane helix</keyword>
<accession>A0A8H9LH60</accession>
<organism evidence="3 4">
    <name type="scientific">Microbispora bryophytorum</name>
    <dbReference type="NCBI Taxonomy" id="1460882"/>
    <lineage>
        <taxon>Bacteria</taxon>
        <taxon>Bacillati</taxon>
        <taxon>Actinomycetota</taxon>
        <taxon>Actinomycetes</taxon>
        <taxon>Streptosporangiales</taxon>
        <taxon>Streptosporangiaceae</taxon>
        <taxon>Microbispora</taxon>
    </lineage>
</organism>
<keyword evidence="2" id="KW-0812">Transmembrane</keyword>
<proteinExistence type="predicted"/>
<dbReference type="AlphaFoldDB" id="A0A8H9LH60"/>
<comment type="caution">
    <text evidence="3">The sequence shown here is derived from an EMBL/GenBank/DDBJ whole genome shotgun (WGS) entry which is preliminary data.</text>
</comment>
<evidence type="ECO:0000256" key="1">
    <source>
        <dbReference type="SAM" id="MobiDB-lite"/>
    </source>
</evidence>
<gene>
    <name evidence="3" type="ORF">GCM10011574_67330</name>
</gene>
<evidence type="ECO:0000256" key="2">
    <source>
        <dbReference type="SAM" id="Phobius"/>
    </source>
</evidence>
<evidence type="ECO:0000313" key="4">
    <source>
        <dbReference type="Proteomes" id="UP000653480"/>
    </source>
</evidence>
<dbReference type="Proteomes" id="UP000653480">
    <property type="component" value="Unassembled WGS sequence"/>
</dbReference>
<keyword evidence="4" id="KW-1185">Reference proteome</keyword>
<sequence>MCSETAAASSHPDHELPAALDSGREAIYRGRMRRLAGLLVVGLIAFGATGCTVPMSGITGVSVDQDGNLVIVLAWCGRQPDGVSVYHDKYPEDPTPATYDPDASGPANPPIDDASYLAPRVADETASFRLDAPGNGWRADQQIPSFDPATTYRAYGWTKDNSFSTAHVEFQIGDADKLRREPGSVLVNDYDEAGDKVVDVLIPQAEFDRQGRTEYCDD</sequence>
<dbReference type="EMBL" id="BMMN01000020">
    <property type="protein sequence ID" value="GGO30683.1"/>
    <property type="molecule type" value="Genomic_DNA"/>
</dbReference>
<name>A0A8H9LH60_9ACTN</name>
<feature type="region of interest" description="Disordered" evidence="1">
    <location>
        <begin position="89"/>
        <end position="113"/>
    </location>
</feature>
<keyword evidence="2" id="KW-0472">Membrane</keyword>
<reference evidence="3" key="1">
    <citation type="journal article" date="2014" name="Int. J. Syst. Evol. Microbiol.">
        <title>Complete genome sequence of Corynebacterium casei LMG S-19264T (=DSM 44701T), isolated from a smear-ripened cheese.</title>
        <authorList>
            <consortium name="US DOE Joint Genome Institute (JGI-PGF)"/>
            <person name="Walter F."/>
            <person name="Albersmeier A."/>
            <person name="Kalinowski J."/>
            <person name="Ruckert C."/>
        </authorList>
    </citation>
    <scope>NUCLEOTIDE SEQUENCE</scope>
    <source>
        <strain evidence="3">CGMCC 4.7138</strain>
    </source>
</reference>
<evidence type="ECO:0000313" key="3">
    <source>
        <dbReference type="EMBL" id="GGO30683.1"/>
    </source>
</evidence>
<feature type="transmembrane region" description="Helical" evidence="2">
    <location>
        <begin position="35"/>
        <end position="55"/>
    </location>
</feature>